<protein>
    <submittedName>
        <fullName evidence="1">Rrf2 family transcriptional regulator</fullName>
    </submittedName>
</protein>
<name>A0A5C6LSM8_9BACT</name>
<proteinExistence type="predicted"/>
<comment type="caution">
    <text evidence="1">The sequence shown here is derived from an EMBL/GenBank/DDBJ whole genome shotgun (WGS) entry which is preliminary data.</text>
</comment>
<dbReference type="GO" id="GO:0003700">
    <property type="term" value="F:DNA-binding transcription factor activity"/>
    <property type="evidence" value="ECO:0007669"/>
    <property type="project" value="TreeGrafter"/>
</dbReference>
<evidence type="ECO:0000313" key="2">
    <source>
        <dbReference type="Proteomes" id="UP000318815"/>
    </source>
</evidence>
<dbReference type="OrthoDB" id="9808360at2"/>
<sequence>MPLLGKGVEYAIHSMYYLVDASRDSAMTIADMATFQNISESYLAKIFTRLQKGGLVRSALGVKGGYVLARPAEDISFWDIAVAVEGRVSLFECHDVRSGCVIGMTNGGQTGVCTVHAVFLEASQKLEAFLKTRNLRWLHTTLQGIIPDETRAEAENWFNLQKLRK</sequence>
<accession>A0A5C6LSM8</accession>
<dbReference type="AlphaFoldDB" id="A0A5C6LSM8"/>
<dbReference type="NCBIfam" id="TIGR00738">
    <property type="entry name" value="rrf2_super"/>
    <property type="match status" value="1"/>
</dbReference>
<dbReference type="Pfam" id="PF02082">
    <property type="entry name" value="Rrf2"/>
    <property type="match status" value="1"/>
</dbReference>
<dbReference type="EMBL" id="VOHS01000028">
    <property type="protein sequence ID" value="TWV97444.1"/>
    <property type="molecule type" value="Genomic_DNA"/>
</dbReference>
<dbReference type="Gene3D" id="1.10.10.10">
    <property type="entry name" value="Winged helix-like DNA-binding domain superfamily/Winged helix DNA-binding domain"/>
    <property type="match status" value="1"/>
</dbReference>
<keyword evidence="2" id="KW-1185">Reference proteome</keyword>
<dbReference type="PANTHER" id="PTHR33221">
    <property type="entry name" value="WINGED HELIX-TURN-HELIX TRANSCRIPTIONAL REGULATOR, RRF2 FAMILY"/>
    <property type="match status" value="1"/>
</dbReference>
<dbReference type="InterPro" id="IPR000944">
    <property type="entry name" value="Tscrpt_reg_Rrf2"/>
</dbReference>
<dbReference type="Proteomes" id="UP000318815">
    <property type="component" value="Unassembled WGS sequence"/>
</dbReference>
<dbReference type="RefSeq" id="WP_146307029.1">
    <property type="nucleotide sequence ID" value="NZ_VOHS01000028.1"/>
</dbReference>
<dbReference type="GO" id="GO:0005829">
    <property type="term" value="C:cytosol"/>
    <property type="evidence" value="ECO:0007669"/>
    <property type="project" value="TreeGrafter"/>
</dbReference>
<dbReference type="PROSITE" id="PS51197">
    <property type="entry name" value="HTH_RRF2_2"/>
    <property type="match status" value="1"/>
</dbReference>
<organism evidence="1 2">
    <name type="scientific">Chitinophaga pinensis</name>
    <dbReference type="NCBI Taxonomy" id="79329"/>
    <lineage>
        <taxon>Bacteria</taxon>
        <taxon>Pseudomonadati</taxon>
        <taxon>Bacteroidota</taxon>
        <taxon>Chitinophagia</taxon>
        <taxon>Chitinophagales</taxon>
        <taxon>Chitinophagaceae</taxon>
        <taxon>Chitinophaga</taxon>
    </lineage>
</organism>
<dbReference type="InterPro" id="IPR036390">
    <property type="entry name" value="WH_DNA-bd_sf"/>
</dbReference>
<dbReference type="InterPro" id="IPR030489">
    <property type="entry name" value="TR_Rrf2-type_CS"/>
</dbReference>
<dbReference type="SUPFAM" id="SSF46785">
    <property type="entry name" value="Winged helix' DNA-binding domain"/>
    <property type="match status" value="1"/>
</dbReference>
<dbReference type="PANTHER" id="PTHR33221:SF15">
    <property type="entry name" value="HTH-TYPE TRANSCRIPTIONAL REGULATOR YWGB-RELATED"/>
    <property type="match status" value="1"/>
</dbReference>
<evidence type="ECO:0000313" key="1">
    <source>
        <dbReference type="EMBL" id="TWV97444.1"/>
    </source>
</evidence>
<gene>
    <name evidence="1" type="ORF">FEF09_21575</name>
</gene>
<reference evidence="1 2" key="1">
    <citation type="submission" date="2019-08" db="EMBL/GenBank/DDBJ databases">
        <title>Whole genome sequencing of chitin degrading bacteria Chitinophaga pinensis YS16.</title>
        <authorList>
            <person name="Singh R.P."/>
            <person name="Manchanda G."/>
            <person name="Maurya I.K."/>
            <person name="Joshi N.K."/>
            <person name="Srivastava A.K."/>
        </authorList>
    </citation>
    <scope>NUCLEOTIDE SEQUENCE [LARGE SCALE GENOMIC DNA]</scope>
    <source>
        <strain evidence="1 2">YS-16</strain>
    </source>
</reference>
<dbReference type="InterPro" id="IPR036388">
    <property type="entry name" value="WH-like_DNA-bd_sf"/>
</dbReference>
<dbReference type="PROSITE" id="PS01332">
    <property type="entry name" value="HTH_RRF2_1"/>
    <property type="match status" value="1"/>
</dbReference>